<comment type="caution">
    <text evidence="10">The sequence shown here is derived from an EMBL/GenBank/DDBJ whole genome shotgun (WGS) entry which is preliminary data.</text>
</comment>
<dbReference type="InterPro" id="IPR036249">
    <property type="entry name" value="Thioredoxin-like_sf"/>
</dbReference>
<evidence type="ECO:0000256" key="4">
    <source>
        <dbReference type="ARBA" id="ARBA00022575"/>
    </source>
</evidence>
<dbReference type="CDD" id="cd03058">
    <property type="entry name" value="GST_N_Tau"/>
    <property type="match status" value="1"/>
</dbReference>
<dbReference type="Pfam" id="PF02798">
    <property type="entry name" value="GST_N"/>
    <property type="match status" value="1"/>
</dbReference>
<dbReference type="SFLD" id="SFLDG00358">
    <property type="entry name" value="Main_(cytGST)"/>
    <property type="match status" value="1"/>
</dbReference>
<dbReference type="GO" id="GO:0005829">
    <property type="term" value="C:cytosol"/>
    <property type="evidence" value="ECO:0007669"/>
    <property type="project" value="UniProtKB-SubCell"/>
</dbReference>
<dbReference type="SUPFAM" id="SSF52833">
    <property type="entry name" value="Thioredoxin-like"/>
    <property type="match status" value="1"/>
</dbReference>
<name>A0AAV5LEA7_9ROSI</name>
<keyword evidence="11" id="KW-1185">Reference proteome</keyword>
<dbReference type="EC" id="2.5.1.18" evidence="2"/>
<dbReference type="SFLD" id="SFLDS00019">
    <property type="entry name" value="Glutathione_Transferase_(cytos"/>
    <property type="match status" value="1"/>
</dbReference>
<accession>A0AAV5LEA7</accession>
<evidence type="ECO:0000256" key="7">
    <source>
        <dbReference type="ARBA" id="ARBA00047960"/>
    </source>
</evidence>
<keyword evidence="4" id="KW-0216">Detoxification</keyword>
<gene>
    <name evidence="10" type="ORF">SLEP1_g43611</name>
</gene>
<dbReference type="InterPro" id="IPR010987">
    <property type="entry name" value="Glutathione-S-Trfase_C-like"/>
</dbReference>
<dbReference type="FunFam" id="1.20.1050.10:FF:000012">
    <property type="entry name" value="Tau class glutathione S-transferase"/>
    <property type="match status" value="1"/>
</dbReference>
<dbReference type="Pfam" id="PF00043">
    <property type="entry name" value="GST_C"/>
    <property type="match status" value="1"/>
</dbReference>
<dbReference type="GO" id="GO:0004364">
    <property type="term" value="F:glutathione transferase activity"/>
    <property type="evidence" value="ECO:0007669"/>
    <property type="project" value="UniProtKB-EC"/>
</dbReference>
<dbReference type="InterPro" id="IPR004045">
    <property type="entry name" value="Glutathione_S-Trfase_N"/>
</dbReference>
<proteinExistence type="inferred from homology"/>
<reference evidence="10 11" key="1">
    <citation type="journal article" date="2021" name="Commun. Biol.">
        <title>The genome of Shorea leprosula (Dipterocarpaceae) highlights the ecological relevance of drought in aseasonal tropical rainforests.</title>
        <authorList>
            <person name="Ng K.K.S."/>
            <person name="Kobayashi M.J."/>
            <person name="Fawcett J.A."/>
            <person name="Hatakeyama M."/>
            <person name="Paape T."/>
            <person name="Ng C.H."/>
            <person name="Ang C.C."/>
            <person name="Tnah L.H."/>
            <person name="Lee C.T."/>
            <person name="Nishiyama T."/>
            <person name="Sese J."/>
            <person name="O'Brien M.J."/>
            <person name="Copetti D."/>
            <person name="Mohd Noor M.I."/>
            <person name="Ong R.C."/>
            <person name="Putra M."/>
            <person name="Sireger I.Z."/>
            <person name="Indrioko S."/>
            <person name="Kosugi Y."/>
            <person name="Izuno A."/>
            <person name="Isagi Y."/>
            <person name="Lee S.L."/>
            <person name="Shimizu K.K."/>
        </authorList>
    </citation>
    <scope>NUCLEOTIDE SEQUENCE [LARGE SCALE GENOMIC DNA]</scope>
    <source>
        <strain evidence="10">214</strain>
    </source>
</reference>
<dbReference type="Proteomes" id="UP001054252">
    <property type="component" value="Unassembled WGS sequence"/>
</dbReference>
<dbReference type="InterPro" id="IPR004046">
    <property type="entry name" value="GST_C"/>
</dbReference>
<organism evidence="10 11">
    <name type="scientific">Rubroshorea leprosula</name>
    <dbReference type="NCBI Taxonomy" id="152421"/>
    <lineage>
        <taxon>Eukaryota</taxon>
        <taxon>Viridiplantae</taxon>
        <taxon>Streptophyta</taxon>
        <taxon>Embryophyta</taxon>
        <taxon>Tracheophyta</taxon>
        <taxon>Spermatophyta</taxon>
        <taxon>Magnoliopsida</taxon>
        <taxon>eudicotyledons</taxon>
        <taxon>Gunneridae</taxon>
        <taxon>Pentapetalae</taxon>
        <taxon>rosids</taxon>
        <taxon>malvids</taxon>
        <taxon>Malvales</taxon>
        <taxon>Dipterocarpaceae</taxon>
        <taxon>Rubroshorea</taxon>
    </lineage>
</organism>
<dbReference type="InterPro" id="IPR040079">
    <property type="entry name" value="Glutathione_S-Trfase"/>
</dbReference>
<keyword evidence="3" id="KW-0963">Cytoplasm</keyword>
<dbReference type="InterPro" id="IPR036282">
    <property type="entry name" value="Glutathione-S-Trfase_C_sf"/>
</dbReference>
<dbReference type="Gene3D" id="3.40.30.10">
    <property type="entry name" value="Glutaredoxin"/>
    <property type="match status" value="1"/>
</dbReference>
<dbReference type="Gene3D" id="1.20.1050.10">
    <property type="match status" value="1"/>
</dbReference>
<feature type="domain" description="GST C-terminal" evidence="9">
    <location>
        <begin position="88"/>
        <end position="218"/>
    </location>
</feature>
<evidence type="ECO:0000256" key="6">
    <source>
        <dbReference type="ARBA" id="ARBA00025743"/>
    </source>
</evidence>
<evidence type="ECO:0000313" key="11">
    <source>
        <dbReference type="Proteomes" id="UP001054252"/>
    </source>
</evidence>
<evidence type="ECO:0000256" key="2">
    <source>
        <dbReference type="ARBA" id="ARBA00012452"/>
    </source>
</evidence>
<sequence>MADEVKLHGFWPSPFSHRVIWALKIKGVDYDYIEEDLPHNKSELLLKYNPVYKKIPVLVHGGKPIAESLIILEYIEDTWPQNPLLPTDPYEKALARFWIKFAETMVTSFRAIIRSTDEEEREKGAKEVVERLKTLEEKALGDKKFFGGDAINMVDITYGLVGYWFKNVEIVMGVKLLDSNTLPRLYEWAENFMKVPVIQENLPDRDKLVAYIRIVRERGSQQNPSN</sequence>
<evidence type="ECO:0000259" key="8">
    <source>
        <dbReference type="PROSITE" id="PS50404"/>
    </source>
</evidence>
<keyword evidence="5" id="KW-0808">Transferase</keyword>
<dbReference type="PANTHER" id="PTHR11260:SF778">
    <property type="entry name" value="GLUTATHIONE TRANSFERASE"/>
    <property type="match status" value="1"/>
</dbReference>
<dbReference type="InterPro" id="IPR045073">
    <property type="entry name" value="Omega/Tau-like"/>
</dbReference>
<evidence type="ECO:0000256" key="3">
    <source>
        <dbReference type="ARBA" id="ARBA00022490"/>
    </source>
</evidence>
<dbReference type="EMBL" id="BPVZ01000110">
    <property type="protein sequence ID" value="GKV35317.1"/>
    <property type="molecule type" value="Genomic_DNA"/>
</dbReference>
<comment type="catalytic activity">
    <reaction evidence="7">
        <text>RX + glutathione = an S-substituted glutathione + a halide anion + H(+)</text>
        <dbReference type="Rhea" id="RHEA:16437"/>
        <dbReference type="ChEBI" id="CHEBI:15378"/>
        <dbReference type="ChEBI" id="CHEBI:16042"/>
        <dbReference type="ChEBI" id="CHEBI:17792"/>
        <dbReference type="ChEBI" id="CHEBI:57925"/>
        <dbReference type="ChEBI" id="CHEBI:90779"/>
        <dbReference type="EC" id="2.5.1.18"/>
    </reaction>
</comment>
<evidence type="ECO:0000259" key="9">
    <source>
        <dbReference type="PROSITE" id="PS50405"/>
    </source>
</evidence>
<dbReference type="CDD" id="cd03185">
    <property type="entry name" value="GST_C_Tau"/>
    <property type="match status" value="1"/>
</dbReference>
<dbReference type="AlphaFoldDB" id="A0AAV5LEA7"/>
<dbReference type="SUPFAM" id="SSF47616">
    <property type="entry name" value="GST C-terminal domain-like"/>
    <property type="match status" value="1"/>
</dbReference>
<dbReference type="GO" id="GO:0009407">
    <property type="term" value="P:toxin catabolic process"/>
    <property type="evidence" value="ECO:0007669"/>
    <property type="project" value="UniProtKB-ARBA"/>
</dbReference>
<comment type="subcellular location">
    <subcellularLocation>
        <location evidence="1">Cytoplasm</location>
        <location evidence="1">Cytosol</location>
    </subcellularLocation>
</comment>
<protein>
    <recommendedName>
        <fullName evidence="2">glutathione transferase</fullName>
        <ecNumber evidence="2">2.5.1.18</ecNumber>
    </recommendedName>
</protein>
<dbReference type="PROSITE" id="PS50405">
    <property type="entry name" value="GST_CTER"/>
    <property type="match status" value="1"/>
</dbReference>
<evidence type="ECO:0000256" key="5">
    <source>
        <dbReference type="ARBA" id="ARBA00022679"/>
    </source>
</evidence>
<evidence type="ECO:0000313" key="10">
    <source>
        <dbReference type="EMBL" id="GKV35317.1"/>
    </source>
</evidence>
<dbReference type="InterPro" id="IPR045074">
    <property type="entry name" value="GST_C_Tau"/>
</dbReference>
<dbReference type="FunFam" id="3.40.30.10:FF:000014">
    <property type="entry name" value="Tau class glutathione S-transferase"/>
    <property type="match status" value="1"/>
</dbReference>
<dbReference type="GO" id="GO:0006749">
    <property type="term" value="P:glutathione metabolic process"/>
    <property type="evidence" value="ECO:0007669"/>
    <property type="project" value="InterPro"/>
</dbReference>
<dbReference type="PANTHER" id="PTHR11260">
    <property type="entry name" value="GLUTATHIONE S-TRANSFERASE, GST, SUPERFAMILY, GST DOMAIN CONTAINING"/>
    <property type="match status" value="1"/>
</dbReference>
<comment type="similarity">
    <text evidence="6">Belongs to the GST superfamily. Tau family.</text>
</comment>
<evidence type="ECO:0000256" key="1">
    <source>
        <dbReference type="ARBA" id="ARBA00004514"/>
    </source>
</evidence>
<dbReference type="SFLD" id="SFLDG01152">
    <property type="entry name" value="Main.3:_Omega-_and_Tau-like"/>
    <property type="match status" value="1"/>
</dbReference>
<feature type="domain" description="GST N-terminal" evidence="8">
    <location>
        <begin position="3"/>
        <end position="83"/>
    </location>
</feature>
<dbReference type="PROSITE" id="PS50404">
    <property type="entry name" value="GST_NTER"/>
    <property type="match status" value="1"/>
</dbReference>